<organism evidence="9 10">
    <name type="scientific">Acetobacter oeni</name>
    <dbReference type="NCBI Taxonomy" id="304077"/>
    <lineage>
        <taxon>Bacteria</taxon>
        <taxon>Pseudomonadati</taxon>
        <taxon>Pseudomonadota</taxon>
        <taxon>Alphaproteobacteria</taxon>
        <taxon>Acetobacterales</taxon>
        <taxon>Acetobacteraceae</taxon>
        <taxon>Acetobacter</taxon>
    </lineage>
</organism>
<keyword evidence="7" id="KW-0234">DNA repair</keyword>
<dbReference type="GO" id="GO:0097506">
    <property type="term" value="F:deaminated base DNA N-glycosylase activity"/>
    <property type="evidence" value="ECO:0007669"/>
    <property type="project" value="UniProtKB-ARBA"/>
</dbReference>
<dbReference type="AlphaFoldDB" id="A0A511XGB2"/>
<evidence type="ECO:0000256" key="6">
    <source>
        <dbReference type="ARBA" id="ARBA00023014"/>
    </source>
</evidence>
<dbReference type="Gene3D" id="3.40.470.10">
    <property type="entry name" value="Uracil-DNA glycosylase-like domain"/>
    <property type="match status" value="1"/>
</dbReference>
<evidence type="ECO:0000256" key="3">
    <source>
        <dbReference type="ARBA" id="ARBA00022763"/>
    </source>
</evidence>
<evidence type="ECO:0000256" key="5">
    <source>
        <dbReference type="ARBA" id="ARBA00023004"/>
    </source>
</evidence>
<dbReference type="PANTHER" id="PTHR33693:SF3">
    <property type="entry name" value="TYPE-5 URACIL-DNA GLYCOSYLASE"/>
    <property type="match status" value="1"/>
</dbReference>
<dbReference type="GO" id="GO:0006281">
    <property type="term" value="P:DNA repair"/>
    <property type="evidence" value="ECO:0007669"/>
    <property type="project" value="UniProtKB-KW"/>
</dbReference>
<sequence length="223" mass="23882">MKAGVTPIMEAPCAREPLPDCSFCPRLVVSRATDRESGAGGWHRPVPSVGSRSASLLIVSLAPGRDTTRSSANLPFADDHAATLLYTSLHAAGLAETPHGPATEDFPEPTRYRIVGATRCTSPGDIPQPSEIIACNQFLKSEVQTMPNLRVVLALGVLAHNATIAACGVPFSRSAFHHGQITSMPDGLRIANSYHLSRYNIENGIVTRQSFRKLIASISEELN</sequence>
<keyword evidence="10" id="KW-1185">Reference proteome</keyword>
<evidence type="ECO:0000256" key="2">
    <source>
        <dbReference type="ARBA" id="ARBA00022723"/>
    </source>
</evidence>
<dbReference type="OrthoDB" id="9787663at2"/>
<dbReference type="EMBL" id="BJYG01000001">
    <property type="protein sequence ID" value="GEN61990.1"/>
    <property type="molecule type" value="Genomic_DNA"/>
</dbReference>
<dbReference type="RefSeq" id="WP_146885052.1">
    <property type="nucleotide sequence ID" value="NZ_BJYG01000001.1"/>
</dbReference>
<dbReference type="SUPFAM" id="SSF52141">
    <property type="entry name" value="Uracil-DNA glycosylase-like"/>
    <property type="match status" value="1"/>
</dbReference>
<evidence type="ECO:0000313" key="9">
    <source>
        <dbReference type="EMBL" id="GEN61990.1"/>
    </source>
</evidence>
<dbReference type="InterPro" id="IPR036895">
    <property type="entry name" value="Uracil-DNA_glycosylase-like_sf"/>
</dbReference>
<dbReference type="InterPro" id="IPR005122">
    <property type="entry name" value="Uracil-DNA_glycosylase-like"/>
</dbReference>
<dbReference type="SMART" id="SM00987">
    <property type="entry name" value="UreE_C"/>
    <property type="match status" value="1"/>
</dbReference>
<reference evidence="9 10" key="1">
    <citation type="submission" date="2019-07" db="EMBL/GenBank/DDBJ databases">
        <title>Whole genome shotgun sequence of Acetobacter oeni NBRC 105207.</title>
        <authorList>
            <person name="Hosoyama A."/>
            <person name="Uohara A."/>
            <person name="Ohji S."/>
            <person name="Ichikawa N."/>
        </authorList>
    </citation>
    <scope>NUCLEOTIDE SEQUENCE [LARGE SCALE GENOMIC DNA]</scope>
    <source>
        <strain evidence="9 10">NBRC 105207</strain>
    </source>
</reference>
<evidence type="ECO:0000259" key="8">
    <source>
        <dbReference type="SMART" id="SM00986"/>
    </source>
</evidence>
<feature type="domain" description="Uracil-DNA glycosylase-like" evidence="8">
    <location>
        <begin position="47"/>
        <end position="215"/>
    </location>
</feature>
<protein>
    <submittedName>
        <fullName evidence="9">Uracil-DNA glycosylase</fullName>
    </submittedName>
</protein>
<dbReference type="PANTHER" id="PTHR33693">
    <property type="entry name" value="TYPE-5 URACIL-DNA GLYCOSYLASE"/>
    <property type="match status" value="1"/>
</dbReference>
<dbReference type="GO" id="GO:0046872">
    <property type="term" value="F:metal ion binding"/>
    <property type="evidence" value="ECO:0007669"/>
    <property type="project" value="UniProtKB-KW"/>
</dbReference>
<dbReference type="InterPro" id="IPR051536">
    <property type="entry name" value="UDG_Type-4/5"/>
</dbReference>
<keyword evidence="6" id="KW-0411">Iron-sulfur</keyword>
<name>A0A511XGB2_9PROT</name>
<keyword evidence="4" id="KW-0378">Hydrolase</keyword>
<comment type="caution">
    <text evidence="9">The sequence shown here is derived from an EMBL/GenBank/DDBJ whole genome shotgun (WGS) entry which is preliminary data.</text>
</comment>
<dbReference type="GO" id="GO:0051539">
    <property type="term" value="F:4 iron, 4 sulfur cluster binding"/>
    <property type="evidence" value="ECO:0007669"/>
    <property type="project" value="UniProtKB-KW"/>
</dbReference>
<evidence type="ECO:0000313" key="10">
    <source>
        <dbReference type="Proteomes" id="UP000321746"/>
    </source>
</evidence>
<keyword evidence="3" id="KW-0227">DNA damage</keyword>
<keyword evidence="5" id="KW-0408">Iron</keyword>
<keyword evidence="2" id="KW-0479">Metal-binding</keyword>
<keyword evidence="1" id="KW-0004">4Fe-4S</keyword>
<accession>A0A511XGB2</accession>
<evidence type="ECO:0000256" key="7">
    <source>
        <dbReference type="ARBA" id="ARBA00023204"/>
    </source>
</evidence>
<dbReference type="Pfam" id="PF03167">
    <property type="entry name" value="UDG"/>
    <property type="match status" value="1"/>
</dbReference>
<evidence type="ECO:0000256" key="4">
    <source>
        <dbReference type="ARBA" id="ARBA00022801"/>
    </source>
</evidence>
<proteinExistence type="predicted"/>
<dbReference type="SMART" id="SM00986">
    <property type="entry name" value="UDG"/>
    <property type="match status" value="1"/>
</dbReference>
<gene>
    <name evidence="9" type="ORF">AOE01nite_02140</name>
</gene>
<evidence type="ECO:0000256" key="1">
    <source>
        <dbReference type="ARBA" id="ARBA00022485"/>
    </source>
</evidence>
<dbReference type="Proteomes" id="UP000321746">
    <property type="component" value="Unassembled WGS sequence"/>
</dbReference>